<dbReference type="SUPFAM" id="SSF81301">
    <property type="entry name" value="Nucleotidyltransferase"/>
    <property type="match status" value="2"/>
</dbReference>
<accession>A0A1E5Q4T0</accession>
<feature type="region of interest" description="Adenylyl removase" evidence="7">
    <location>
        <begin position="1"/>
        <end position="473"/>
    </location>
</feature>
<dbReference type="Proteomes" id="UP000095347">
    <property type="component" value="Unassembled WGS sequence"/>
</dbReference>
<evidence type="ECO:0000313" key="11">
    <source>
        <dbReference type="Proteomes" id="UP000095347"/>
    </source>
</evidence>
<keyword evidence="5 7" id="KW-0460">Magnesium</keyword>
<comment type="caution">
    <text evidence="10">The sequence shown here is derived from an EMBL/GenBank/DDBJ whole genome shotgun (WGS) entry which is preliminary data.</text>
</comment>
<evidence type="ECO:0000256" key="6">
    <source>
        <dbReference type="ARBA" id="ARBA00023268"/>
    </source>
</evidence>
<feature type="domain" description="PII-uridylyltransferase/Glutamine-synthetase adenylyltransferase" evidence="9">
    <location>
        <begin position="852"/>
        <end position="987"/>
    </location>
</feature>
<evidence type="ECO:0000259" key="8">
    <source>
        <dbReference type="Pfam" id="PF03710"/>
    </source>
</evidence>
<evidence type="ECO:0000256" key="4">
    <source>
        <dbReference type="ARBA" id="ARBA00022840"/>
    </source>
</evidence>
<evidence type="ECO:0000256" key="2">
    <source>
        <dbReference type="ARBA" id="ARBA00022695"/>
    </source>
</evidence>
<dbReference type="InterPro" id="IPR023057">
    <property type="entry name" value="GlnE"/>
</dbReference>
<dbReference type="Pfam" id="PF03710">
    <property type="entry name" value="GlnE"/>
    <property type="match status" value="2"/>
</dbReference>
<proteinExistence type="inferred from homology"/>
<dbReference type="EMBL" id="MCGG01000054">
    <property type="protein sequence ID" value="OEJ65224.1"/>
    <property type="molecule type" value="Genomic_DNA"/>
</dbReference>
<organism evidence="10 11">
    <name type="scientific">Magnetovibrio blakemorei</name>
    <dbReference type="NCBI Taxonomy" id="28181"/>
    <lineage>
        <taxon>Bacteria</taxon>
        <taxon>Pseudomonadati</taxon>
        <taxon>Pseudomonadota</taxon>
        <taxon>Alphaproteobacteria</taxon>
        <taxon>Rhodospirillales</taxon>
        <taxon>Magnetovibrionaceae</taxon>
        <taxon>Magnetovibrio</taxon>
    </lineage>
</organism>
<dbReference type="CDD" id="cd05401">
    <property type="entry name" value="NT_GlnE_GlnD_like"/>
    <property type="match status" value="2"/>
</dbReference>
<keyword evidence="3 7" id="KW-0547">Nucleotide-binding</keyword>
<dbReference type="PANTHER" id="PTHR30621">
    <property type="entry name" value="GLUTAMINE SYNTHETASE ADENYLYLTRANSFERASE"/>
    <property type="match status" value="1"/>
</dbReference>
<dbReference type="EC" id="2.7.7.89" evidence="7"/>
<keyword evidence="1 7" id="KW-0808">Transferase</keyword>
<dbReference type="InterPro" id="IPR013546">
    <property type="entry name" value="PII_UdlTrfase/GS_AdlTrfase"/>
</dbReference>
<dbReference type="PANTHER" id="PTHR30621:SF0">
    <property type="entry name" value="BIFUNCTIONAL GLUTAMINE SYNTHETASE ADENYLYLTRANSFERASE_ADENYLYL-REMOVING ENZYME"/>
    <property type="match status" value="1"/>
</dbReference>
<name>A0A1E5Q4T0_9PROT</name>
<dbReference type="GO" id="GO:0005829">
    <property type="term" value="C:cytosol"/>
    <property type="evidence" value="ECO:0007669"/>
    <property type="project" value="TreeGrafter"/>
</dbReference>
<comment type="catalytic activity">
    <reaction evidence="7">
        <text>[glutamine synthetase]-L-tyrosine + ATP = [glutamine synthetase]-O(4)-(5'-adenylyl)-L-tyrosine + diphosphate</text>
        <dbReference type="Rhea" id="RHEA:18589"/>
        <dbReference type="Rhea" id="RHEA-COMP:10660"/>
        <dbReference type="Rhea" id="RHEA-COMP:10661"/>
        <dbReference type="ChEBI" id="CHEBI:30616"/>
        <dbReference type="ChEBI" id="CHEBI:33019"/>
        <dbReference type="ChEBI" id="CHEBI:46858"/>
        <dbReference type="ChEBI" id="CHEBI:83624"/>
        <dbReference type="EC" id="2.7.7.42"/>
    </reaction>
</comment>
<dbReference type="GO" id="GO:0005524">
    <property type="term" value="F:ATP binding"/>
    <property type="evidence" value="ECO:0007669"/>
    <property type="project" value="UniProtKB-UniRule"/>
</dbReference>
<dbReference type="GO" id="GO:0000287">
    <property type="term" value="F:magnesium ion binding"/>
    <property type="evidence" value="ECO:0007669"/>
    <property type="project" value="UniProtKB-UniRule"/>
</dbReference>
<dbReference type="InterPro" id="IPR043519">
    <property type="entry name" value="NT_sf"/>
</dbReference>
<feature type="domain" description="Glutamate-ammonia ligase adenylyltransferase repeated" evidence="8">
    <location>
        <begin position="64"/>
        <end position="305"/>
    </location>
</feature>
<dbReference type="NCBIfam" id="NF010706">
    <property type="entry name" value="PRK14108.1"/>
    <property type="match status" value="1"/>
</dbReference>
<protein>
    <recommendedName>
        <fullName evidence="7">Bifunctional glutamine synthetase adenylyltransferase/adenylyl-removing enzyme</fullName>
    </recommendedName>
    <alternativeName>
        <fullName evidence="7">ATP:glutamine synthetase adenylyltransferase</fullName>
    </alternativeName>
    <alternativeName>
        <fullName evidence="7">ATase</fullName>
    </alternativeName>
    <domain>
        <recommendedName>
            <fullName evidence="7">Glutamine synthetase adenylyl-L-tyrosine phosphorylase</fullName>
            <ecNumber evidence="7">2.7.7.89</ecNumber>
        </recommendedName>
        <alternativeName>
            <fullName evidence="7">Adenylyl removase</fullName>
            <shortName evidence="7">AR</shortName>
            <shortName evidence="7">AT-N</shortName>
        </alternativeName>
    </domain>
    <domain>
        <recommendedName>
            <fullName evidence="7">Glutamine synthetase adenylyl transferase</fullName>
            <ecNumber evidence="7">2.7.7.42</ecNumber>
        </recommendedName>
        <alternativeName>
            <fullName evidence="7">Adenylyl transferase</fullName>
            <shortName evidence="7">AT</shortName>
            <shortName evidence="7">AT-C</shortName>
        </alternativeName>
    </domain>
</protein>
<sequence length="1012" mass="111753">MQLFQFDAKNLPAPAHPLQVTTDWERFIEAAHKQSNASPELQAELVQFAETLKMDPIGAPLGASIFGNAPFLSSCWINDPQFTKELLERGPDQIKDAIMDATRNDGLDMDETALKKHLRVQKRRMALTVALADITGLWDVFDVTGTLSDFADAATSRACAVLLRTLHERGKIKLKDLNDPERGSGLVVLGMGKLGGRELNYSSDIDLILLFDPDVIETDAPMDLQHSFVRLARGLVSLLDERTADGYVFRTDLRLRPDPGSTPLALSTHAAEQYYESIGQNWERAAMIKARPIAGDKDAGAAFLAHLKPFVWRKNLDFATIQDIQSIKRQINAHKGGSDIKLHGHNVKLGRGGIREIEFYAQTQQLIWGGRDRNLRKIPTLQALNALVDAGLETAANAQVLDQAYRYLRRVEHRLQMVDDAQTHTLPEDDEGLNAIATFLGYDGVQAFATELLGTLKQVEKLYAELFAEGEPLSDSGSEGGNLVFTGGEPDPETLKTLANMGYKNPETVDVTVRGWHHARHRSTRSARSRAILTELMPLILKTMAATADPDSALLRFDEFLSKLPAGVQLFSMFQANPQMLELIADILGTAPRLAEHLAHKANILDGVLTPGFFDKPPNAEEMRLELEHVLQDGTCMEEVLDLARRWAKDRKFQVGVQVLKGTIKERESQRALTDIAETLLTTLQPRVEAEFATQHGVVPGGALCVVAFGKLGGGEKTPTSDMDITLVYDFDAEATASNGPKPLAVSQYFARLSQRLINALSAQTAEGALYEVDMRLRPSGNAGPIATSLIAFEKYFKTEAWTWEHMALTRARALTGPQDLQTKVQAVIFATLTSERNVDKLVVDVADMRTRMDAQRHTDMIWEIKNFRGGLVDIEFISQYLQLKNGHAHPEILSPNTRTALSNLKEARILEPSIATRLIQTLDLWQSIQGLLRLTVTAAQRARADYVMAPSLQQHICRLVGSDTFEGAQTQIKATADEVLAIFEALVEIPAASARPHVTSDLSDANQSNGK</sequence>
<dbReference type="SUPFAM" id="SSF81593">
    <property type="entry name" value="Nucleotidyltransferase substrate binding subunit/domain"/>
    <property type="match status" value="2"/>
</dbReference>
<comment type="function">
    <text evidence="7">Involved in the regulation of glutamine synthetase GlnA, a key enzyme in the process to assimilate ammonia. When cellular nitrogen levels are high, the C-terminal adenylyl transferase (AT) inactivates GlnA by covalent transfer of an adenylyl group from ATP to specific tyrosine residue of GlnA, thus reducing its activity. Conversely, when nitrogen levels are low, the N-terminal adenylyl removase (AR) activates GlnA by removing the adenylyl group by phosphorolysis, increasing its activity. The regulatory region of GlnE binds the signal transduction protein PII (GlnB) which indicates the nitrogen status of the cell.</text>
</comment>
<dbReference type="RefSeq" id="WP_069958933.1">
    <property type="nucleotide sequence ID" value="NZ_MCGG01000054.1"/>
</dbReference>
<comment type="similarity">
    <text evidence="7">Belongs to the GlnE family.</text>
</comment>
<dbReference type="AlphaFoldDB" id="A0A1E5Q4T0"/>
<dbReference type="Gene3D" id="1.20.120.330">
    <property type="entry name" value="Nucleotidyltransferases domain 2"/>
    <property type="match status" value="2"/>
</dbReference>
<dbReference type="Gene3D" id="3.30.460.10">
    <property type="entry name" value="Beta Polymerase, domain 2"/>
    <property type="match status" value="2"/>
</dbReference>
<keyword evidence="2 7" id="KW-0548">Nucleotidyltransferase</keyword>
<dbReference type="InterPro" id="IPR005190">
    <property type="entry name" value="GlnE_rpt_dom"/>
</dbReference>
<dbReference type="GO" id="GO:0047388">
    <property type="term" value="F:[glutamine synthetase]-adenylyl-L-tyrosine phosphorylase activity"/>
    <property type="evidence" value="ECO:0007669"/>
    <property type="project" value="UniProtKB-EC"/>
</dbReference>
<dbReference type="NCBIfam" id="NF008292">
    <property type="entry name" value="PRK11072.1"/>
    <property type="match status" value="1"/>
</dbReference>
<feature type="domain" description="Glutamate-ammonia ligase adenylyltransferase repeated" evidence="8">
    <location>
        <begin position="582"/>
        <end position="826"/>
    </location>
</feature>
<reference evidence="11" key="1">
    <citation type="submission" date="2016-07" db="EMBL/GenBank/DDBJ databases">
        <authorList>
            <person name="Florea S."/>
            <person name="Webb J.S."/>
            <person name="Jaromczyk J."/>
            <person name="Schardl C.L."/>
        </authorList>
    </citation>
    <scope>NUCLEOTIDE SEQUENCE [LARGE SCALE GENOMIC DNA]</scope>
    <source>
        <strain evidence="11">MV-1</strain>
    </source>
</reference>
<evidence type="ECO:0000256" key="5">
    <source>
        <dbReference type="ARBA" id="ARBA00022842"/>
    </source>
</evidence>
<feature type="region of interest" description="Adenylyl transferase" evidence="7">
    <location>
        <begin position="477"/>
        <end position="1012"/>
    </location>
</feature>
<dbReference type="GO" id="GO:0008882">
    <property type="term" value="F:[glutamate-ammonia-ligase] adenylyltransferase activity"/>
    <property type="evidence" value="ECO:0007669"/>
    <property type="project" value="UniProtKB-UniRule"/>
</dbReference>
<dbReference type="EC" id="2.7.7.42" evidence="7"/>
<dbReference type="OrthoDB" id="9759366at2"/>
<feature type="domain" description="PII-uridylyltransferase/Glutamine-synthetase adenylyltransferase" evidence="9">
    <location>
        <begin position="327"/>
        <end position="467"/>
    </location>
</feature>
<evidence type="ECO:0000259" key="9">
    <source>
        <dbReference type="Pfam" id="PF08335"/>
    </source>
</evidence>
<comment type="catalytic activity">
    <reaction evidence="7">
        <text>[glutamine synthetase]-O(4)-(5'-adenylyl)-L-tyrosine + phosphate = [glutamine synthetase]-L-tyrosine + ADP</text>
        <dbReference type="Rhea" id="RHEA:43716"/>
        <dbReference type="Rhea" id="RHEA-COMP:10660"/>
        <dbReference type="Rhea" id="RHEA-COMP:10661"/>
        <dbReference type="ChEBI" id="CHEBI:43474"/>
        <dbReference type="ChEBI" id="CHEBI:46858"/>
        <dbReference type="ChEBI" id="CHEBI:83624"/>
        <dbReference type="ChEBI" id="CHEBI:456216"/>
        <dbReference type="EC" id="2.7.7.89"/>
    </reaction>
</comment>
<evidence type="ECO:0000256" key="3">
    <source>
        <dbReference type="ARBA" id="ARBA00022741"/>
    </source>
</evidence>
<comment type="cofactor">
    <cofactor evidence="7">
        <name>Mg(2+)</name>
        <dbReference type="ChEBI" id="CHEBI:18420"/>
    </cofactor>
</comment>
<keyword evidence="4 7" id="KW-0067">ATP-binding</keyword>
<evidence type="ECO:0000256" key="7">
    <source>
        <dbReference type="HAMAP-Rule" id="MF_00802"/>
    </source>
</evidence>
<dbReference type="HAMAP" id="MF_00802">
    <property type="entry name" value="GlnE"/>
    <property type="match status" value="1"/>
</dbReference>
<keyword evidence="6 7" id="KW-0511">Multifunctional enzyme</keyword>
<evidence type="ECO:0000256" key="1">
    <source>
        <dbReference type="ARBA" id="ARBA00022679"/>
    </source>
</evidence>
<dbReference type="Gene3D" id="1.20.120.1510">
    <property type="match status" value="1"/>
</dbReference>
<dbReference type="STRING" id="28181.BEN30_15235"/>
<dbReference type="Pfam" id="PF08335">
    <property type="entry name" value="GlnD_UR_UTase"/>
    <property type="match status" value="2"/>
</dbReference>
<keyword evidence="11" id="KW-1185">Reference proteome</keyword>
<evidence type="ECO:0000313" key="10">
    <source>
        <dbReference type="EMBL" id="OEJ65224.1"/>
    </source>
</evidence>
<dbReference type="GO" id="GO:0000820">
    <property type="term" value="P:regulation of glutamine family amino acid metabolic process"/>
    <property type="evidence" value="ECO:0007669"/>
    <property type="project" value="UniProtKB-UniRule"/>
</dbReference>
<gene>
    <name evidence="7" type="primary">glnE</name>
    <name evidence="10" type="ORF">BEN30_15235</name>
</gene>